<dbReference type="Pfam" id="PF13839">
    <property type="entry name" value="PC-Esterase"/>
    <property type="match status" value="1"/>
</dbReference>
<dbReference type="PANTHER" id="PTHR32285">
    <property type="entry name" value="PROTEIN TRICHOME BIREFRINGENCE-LIKE 9-RELATED"/>
    <property type="match status" value="1"/>
</dbReference>
<comment type="similarity">
    <text evidence="1">Belongs to the PC-esterase family. TBL subfamily.</text>
</comment>
<proteinExistence type="inferred from homology"/>
<dbReference type="InterPro" id="IPR026057">
    <property type="entry name" value="TBL_C"/>
</dbReference>
<evidence type="ECO:0000259" key="2">
    <source>
        <dbReference type="Pfam" id="PF13839"/>
    </source>
</evidence>
<evidence type="ECO:0000256" key="1">
    <source>
        <dbReference type="ARBA" id="ARBA00007727"/>
    </source>
</evidence>
<name>A0AAV1DLS3_OLDCO</name>
<gene>
    <name evidence="3" type="ORF">OLC1_LOCUS16097</name>
</gene>
<sequence length="153" mass="17909">MTVETAYWKSLETLIGWMNREVNLRKTLVFFRSYAPVHYSGGDWKHGGRCHLNTEPERGEEVAYEPNMEARMTTDVLMEIVEKARLQNNVKLLNATEMTFRRKDGHSSIYQSNPWSPIHRQDCSHWCLPGVPDTLNELLYALFLKYDFTSTHI</sequence>
<dbReference type="Proteomes" id="UP001161247">
    <property type="component" value="Chromosome 5"/>
</dbReference>
<evidence type="ECO:0000313" key="3">
    <source>
        <dbReference type="EMBL" id="CAI9107904.1"/>
    </source>
</evidence>
<feature type="domain" description="Trichome birefringence-like C-terminal" evidence="2">
    <location>
        <begin position="1"/>
        <end position="141"/>
    </location>
</feature>
<reference evidence="3" key="1">
    <citation type="submission" date="2023-03" db="EMBL/GenBank/DDBJ databases">
        <authorList>
            <person name="Julca I."/>
        </authorList>
    </citation>
    <scope>NUCLEOTIDE SEQUENCE</scope>
</reference>
<accession>A0AAV1DLS3</accession>
<dbReference type="GO" id="GO:0005794">
    <property type="term" value="C:Golgi apparatus"/>
    <property type="evidence" value="ECO:0007669"/>
    <property type="project" value="TreeGrafter"/>
</dbReference>
<dbReference type="AlphaFoldDB" id="A0AAV1DLS3"/>
<dbReference type="EMBL" id="OX459122">
    <property type="protein sequence ID" value="CAI9107904.1"/>
    <property type="molecule type" value="Genomic_DNA"/>
</dbReference>
<dbReference type="InterPro" id="IPR029962">
    <property type="entry name" value="TBL"/>
</dbReference>
<organism evidence="3 4">
    <name type="scientific">Oldenlandia corymbosa var. corymbosa</name>
    <dbReference type="NCBI Taxonomy" id="529605"/>
    <lineage>
        <taxon>Eukaryota</taxon>
        <taxon>Viridiplantae</taxon>
        <taxon>Streptophyta</taxon>
        <taxon>Embryophyta</taxon>
        <taxon>Tracheophyta</taxon>
        <taxon>Spermatophyta</taxon>
        <taxon>Magnoliopsida</taxon>
        <taxon>eudicotyledons</taxon>
        <taxon>Gunneridae</taxon>
        <taxon>Pentapetalae</taxon>
        <taxon>asterids</taxon>
        <taxon>lamiids</taxon>
        <taxon>Gentianales</taxon>
        <taxon>Rubiaceae</taxon>
        <taxon>Rubioideae</taxon>
        <taxon>Spermacoceae</taxon>
        <taxon>Hedyotis-Oldenlandia complex</taxon>
        <taxon>Oldenlandia</taxon>
    </lineage>
</organism>
<evidence type="ECO:0000313" key="4">
    <source>
        <dbReference type="Proteomes" id="UP001161247"/>
    </source>
</evidence>
<keyword evidence="4" id="KW-1185">Reference proteome</keyword>
<dbReference type="GO" id="GO:0016413">
    <property type="term" value="F:O-acetyltransferase activity"/>
    <property type="evidence" value="ECO:0007669"/>
    <property type="project" value="InterPro"/>
</dbReference>
<protein>
    <submittedName>
        <fullName evidence="3">OLC1v1007386C1</fullName>
    </submittedName>
</protein>
<dbReference type="PANTHER" id="PTHR32285:SF213">
    <property type="entry name" value="PROTEIN TRICHOME BIREFRINGENCE-LIKE 11"/>
    <property type="match status" value="1"/>
</dbReference>